<proteinExistence type="predicted"/>
<dbReference type="SMART" id="SM00034">
    <property type="entry name" value="CLECT"/>
    <property type="match status" value="1"/>
</dbReference>
<dbReference type="AlphaFoldDB" id="A0A914Q807"/>
<evidence type="ECO:0000313" key="2">
    <source>
        <dbReference type="Proteomes" id="UP000887578"/>
    </source>
</evidence>
<dbReference type="PROSITE" id="PS50041">
    <property type="entry name" value="C_TYPE_LECTIN_2"/>
    <property type="match status" value="1"/>
</dbReference>
<dbReference type="InterPro" id="IPR050111">
    <property type="entry name" value="C-type_lectin/snaclec_domain"/>
</dbReference>
<feature type="domain" description="C-type lectin" evidence="1">
    <location>
        <begin position="159"/>
        <end position="304"/>
    </location>
</feature>
<dbReference type="WBParaSite" id="PDA_v2.g27195.t1">
    <property type="protein sequence ID" value="PDA_v2.g27195.t1"/>
    <property type="gene ID" value="PDA_v2.g27195"/>
</dbReference>
<protein>
    <submittedName>
        <fullName evidence="3">C-type lectin domain-containing protein</fullName>
    </submittedName>
</protein>
<organism evidence="2 3">
    <name type="scientific">Panagrolaimus davidi</name>
    <dbReference type="NCBI Taxonomy" id="227884"/>
    <lineage>
        <taxon>Eukaryota</taxon>
        <taxon>Metazoa</taxon>
        <taxon>Ecdysozoa</taxon>
        <taxon>Nematoda</taxon>
        <taxon>Chromadorea</taxon>
        <taxon>Rhabditida</taxon>
        <taxon>Tylenchina</taxon>
        <taxon>Panagrolaimomorpha</taxon>
        <taxon>Panagrolaimoidea</taxon>
        <taxon>Panagrolaimidae</taxon>
        <taxon>Panagrolaimus</taxon>
    </lineage>
</organism>
<name>A0A914Q807_9BILA</name>
<dbReference type="InterPro" id="IPR016187">
    <property type="entry name" value="CTDL_fold"/>
</dbReference>
<evidence type="ECO:0000313" key="3">
    <source>
        <dbReference type="WBParaSite" id="PDA_v2.g27195.t1"/>
    </source>
</evidence>
<sequence length="318" mass="37644">MNHSQAEEYCIKEFNGIISPIYVSINDTYEVMERYFWWSKSNMNTERIRFGARYYFVGYDRTDGALYTKYEHTEALIKDVDMDIWNRSFPQDTTKFFASYETYDPLYPSIHPAIDHYISINPKSLKWSNANISEKIPFVCEVPRFPKVYCESGWRLHMKSRSCFKLHDVSLHYKEAAMNCRELKSNLASINDKTENELALRIIKSTPRQGDKYVWFGLRHEASRSHNAPQAPKDKTSEAYGEYFKTYLGYNVDGTPVSNFTYFGKDQPNGILLQKENCFVYHFEFEGNWKREWHDYNCESTFAWSLCRKMASTIPYKQ</sequence>
<dbReference type="SUPFAM" id="SSF56436">
    <property type="entry name" value="C-type lectin-like"/>
    <property type="match status" value="1"/>
</dbReference>
<dbReference type="Proteomes" id="UP000887578">
    <property type="component" value="Unplaced"/>
</dbReference>
<dbReference type="CDD" id="cd00037">
    <property type="entry name" value="CLECT"/>
    <property type="match status" value="1"/>
</dbReference>
<dbReference type="InterPro" id="IPR016186">
    <property type="entry name" value="C-type_lectin-like/link_sf"/>
</dbReference>
<dbReference type="Gene3D" id="3.10.100.10">
    <property type="entry name" value="Mannose-Binding Protein A, subunit A"/>
    <property type="match status" value="1"/>
</dbReference>
<accession>A0A914Q807</accession>
<reference evidence="3" key="1">
    <citation type="submission" date="2022-11" db="UniProtKB">
        <authorList>
            <consortium name="WormBaseParasite"/>
        </authorList>
    </citation>
    <scope>IDENTIFICATION</scope>
</reference>
<keyword evidence="2" id="KW-1185">Reference proteome</keyword>
<dbReference type="PANTHER" id="PTHR22803">
    <property type="entry name" value="MANNOSE, PHOSPHOLIPASE, LECTIN RECEPTOR RELATED"/>
    <property type="match status" value="1"/>
</dbReference>
<dbReference type="InterPro" id="IPR001304">
    <property type="entry name" value="C-type_lectin-like"/>
</dbReference>
<dbReference type="Pfam" id="PF00059">
    <property type="entry name" value="Lectin_C"/>
    <property type="match status" value="1"/>
</dbReference>
<evidence type="ECO:0000259" key="1">
    <source>
        <dbReference type="PROSITE" id="PS50041"/>
    </source>
</evidence>